<dbReference type="AlphaFoldDB" id="A0A382Y270"/>
<evidence type="ECO:0000313" key="1">
    <source>
        <dbReference type="EMBL" id="SVD76975.1"/>
    </source>
</evidence>
<sequence>MVIFTPKKEQDFLKRFAATSKVVDRFVSNQML</sequence>
<dbReference type="EMBL" id="UINC01172086">
    <property type="protein sequence ID" value="SVD76975.1"/>
    <property type="molecule type" value="Genomic_DNA"/>
</dbReference>
<gene>
    <name evidence="1" type="ORF">METZ01_LOCUS429829</name>
</gene>
<proteinExistence type="predicted"/>
<accession>A0A382Y270</accession>
<protein>
    <submittedName>
        <fullName evidence="1">Uncharacterized protein</fullName>
    </submittedName>
</protein>
<reference evidence="1" key="1">
    <citation type="submission" date="2018-05" db="EMBL/GenBank/DDBJ databases">
        <authorList>
            <person name="Lanie J.A."/>
            <person name="Ng W.-L."/>
            <person name="Kazmierczak K.M."/>
            <person name="Andrzejewski T.M."/>
            <person name="Davidsen T.M."/>
            <person name="Wayne K.J."/>
            <person name="Tettelin H."/>
            <person name="Glass J.I."/>
            <person name="Rusch D."/>
            <person name="Podicherti R."/>
            <person name="Tsui H.-C.T."/>
            <person name="Winkler M.E."/>
        </authorList>
    </citation>
    <scope>NUCLEOTIDE SEQUENCE</scope>
</reference>
<organism evidence="1">
    <name type="scientific">marine metagenome</name>
    <dbReference type="NCBI Taxonomy" id="408172"/>
    <lineage>
        <taxon>unclassified sequences</taxon>
        <taxon>metagenomes</taxon>
        <taxon>ecological metagenomes</taxon>
    </lineage>
</organism>
<name>A0A382Y270_9ZZZZ</name>